<accession>A0A365U5X1</accession>
<keyword evidence="3" id="KW-0804">Transcription</keyword>
<dbReference type="SUPFAM" id="SSF55781">
    <property type="entry name" value="GAF domain-like"/>
    <property type="match status" value="1"/>
</dbReference>
<dbReference type="Gene3D" id="3.30.450.40">
    <property type="match status" value="1"/>
</dbReference>
<evidence type="ECO:0000259" key="5">
    <source>
        <dbReference type="PROSITE" id="PS51078"/>
    </source>
</evidence>
<dbReference type="GO" id="GO:0003677">
    <property type="term" value="F:DNA binding"/>
    <property type="evidence" value="ECO:0007669"/>
    <property type="project" value="UniProtKB-KW"/>
</dbReference>
<evidence type="ECO:0000256" key="3">
    <source>
        <dbReference type="ARBA" id="ARBA00023163"/>
    </source>
</evidence>
<dbReference type="InterPro" id="IPR029016">
    <property type="entry name" value="GAF-like_dom_sf"/>
</dbReference>
<evidence type="ECO:0000256" key="2">
    <source>
        <dbReference type="ARBA" id="ARBA00023125"/>
    </source>
</evidence>
<dbReference type="SMART" id="SM00346">
    <property type="entry name" value="HTH_ICLR"/>
    <property type="match status" value="1"/>
</dbReference>
<dbReference type="PROSITE" id="PS51078">
    <property type="entry name" value="ICLR_ED"/>
    <property type="match status" value="1"/>
</dbReference>
<name>A0A365U5X1_9RHOB</name>
<dbReference type="AlphaFoldDB" id="A0A365U5X1"/>
<dbReference type="Pfam" id="PF09339">
    <property type="entry name" value="HTH_IclR"/>
    <property type="match status" value="1"/>
</dbReference>
<dbReference type="GO" id="GO:0045892">
    <property type="term" value="P:negative regulation of DNA-templated transcription"/>
    <property type="evidence" value="ECO:0007669"/>
    <property type="project" value="TreeGrafter"/>
</dbReference>
<dbReference type="Gene3D" id="1.10.10.10">
    <property type="entry name" value="Winged helix-like DNA-binding domain superfamily/Winged helix DNA-binding domain"/>
    <property type="match status" value="1"/>
</dbReference>
<dbReference type="Proteomes" id="UP000253370">
    <property type="component" value="Unassembled WGS sequence"/>
</dbReference>
<keyword evidence="7" id="KW-1185">Reference proteome</keyword>
<dbReference type="InterPro" id="IPR036390">
    <property type="entry name" value="WH_DNA-bd_sf"/>
</dbReference>
<evidence type="ECO:0000313" key="6">
    <source>
        <dbReference type="EMBL" id="RBI83703.1"/>
    </source>
</evidence>
<keyword evidence="2" id="KW-0238">DNA-binding</keyword>
<dbReference type="InterPro" id="IPR036388">
    <property type="entry name" value="WH-like_DNA-bd_sf"/>
</dbReference>
<dbReference type="RefSeq" id="WP_113290346.1">
    <property type="nucleotide sequence ID" value="NZ_QNTQ01000015.1"/>
</dbReference>
<dbReference type="PROSITE" id="PS51077">
    <property type="entry name" value="HTH_ICLR"/>
    <property type="match status" value="1"/>
</dbReference>
<dbReference type="InterPro" id="IPR050707">
    <property type="entry name" value="HTH_MetabolicPath_Reg"/>
</dbReference>
<feature type="domain" description="HTH iclR-type" evidence="4">
    <location>
        <begin position="13"/>
        <end position="73"/>
    </location>
</feature>
<dbReference type="OrthoDB" id="9807558at2"/>
<dbReference type="InterPro" id="IPR005471">
    <property type="entry name" value="Tscrpt_reg_IclR_N"/>
</dbReference>
<evidence type="ECO:0000256" key="1">
    <source>
        <dbReference type="ARBA" id="ARBA00023015"/>
    </source>
</evidence>
<gene>
    <name evidence="6" type="ORF">DRV85_15290</name>
</gene>
<protein>
    <submittedName>
        <fullName evidence="6">IclR family transcriptional regulator</fullName>
    </submittedName>
</protein>
<feature type="domain" description="IclR-ED" evidence="5">
    <location>
        <begin position="74"/>
        <end position="256"/>
    </location>
</feature>
<evidence type="ECO:0000259" key="4">
    <source>
        <dbReference type="PROSITE" id="PS51077"/>
    </source>
</evidence>
<comment type="caution">
    <text evidence="6">The sequence shown here is derived from an EMBL/GenBank/DDBJ whole genome shotgun (WGS) entry which is preliminary data.</text>
</comment>
<dbReference type="SUPFAM" id="SSF46785">
    <property type="entry name" value="Winged helix' DNA-binding domain"/>
    <property type="match status" value="1"/>
</dbReference>
<keyword evidence="1" id="KW-0805">Transcription regulation</keyword>
<evidence type="ECO:0000313" key="7">
    <source>
        <dbReference type="Proteomes" id="UP000253370"/>
    </source>
</evidence>
<proteinExistence type="predicted"/>
<organism evidence="6 7">
    <name type="scientific">Rhodosalinus halophilus</name>
    <dbReference type="NCBI Taxonomy" id="2259333"/>
    <lineage>
        <taxon>Bacteria</taxon>
        <taxon>Pseudomonadati</taxon>
        <taxon>Pseudomonadota</taxon>
        <taxon>Alphaproteobacteria</taxon>
        <taxon>Rhodobacterales</taxon>
        <taxon>Paracoccaceae</taxon>
        <taxon>Rhodosalinus</taxon>
    </lineage>
</organism>
<dbReference type="GO" id="GO:0003700">
    <property type="term" value="F:DNA-binding transcription factor activity"/>
    <property type="evidence" value="ECO:0007669"/>
    <property type="project" value="TreeGrafter"/>
</dbReference>
<dbReference type="PANTHER" id="PTHR30136">
    <property type="entry name" value="HELIX-TURN-HELIX TRANSCRIPTIONAL REGULATOR, ICLR FAMILY"/>
    <property type="match status" value="1"/>
</dbReference>
<reference evidence="6 7" key="1">
    <citation type="submission" date="2018-07" db="EMBL/GenBank/DDBJ databases">
        <title>Rhodosalinus sp. strain E84T genomic sequence and assembly.</title>
        <authorList>
            <person name="Liu Z.-W."/>
            <person name="Lu D.-C."/>
        </authorList>
    </citation>
    <scope>NUCLEOTIDE SEQUENCE [LARGE SCALE GENOMIC DNA]</scope>
    <source>
        <strain evidence="6 7">E84</strain>
    </source>
</reference>
<dbReference type="Pfam" id="PF01614">
    <property type="entry name" value="IclR_C"/>
    <property type="match status" value="1"/>
</dbReference>
<dbReference type="EMBL" id="QNTQ01000015">
    <property type="protein sequence ID" value="RBI83703.1"/>
    <property type="molecule type" value="Genomic_DNA"/>
</dbReference>
<dbReference type="PANTHER" id="PTHR30136:SF34">
    <property type="entry name" value="TRANSCRIPTIONAL REGULATOR"/>
    <property type="match status" value="1"/>
</dbReference>
<dbReference type="InterPro" id="IPR014757">
    <property type="entry name" value="Tscrpt_reg_IclR_C"/>
</dbReference>
<sequence length="256" mass="27163">MPETPEIQLSDTSLTFAKGLAVLKCFDATSVTLTIPEIARRCDLDRAVARRLVLTLVRLGYVRQRGRSYSLSPRILVLAGGFLQGRRFGLAVQPVLEGFATQLGQPLMLAMRDGFDAIYVAHAGSEGVMPRLGFTVGSRLPLLSTSLGRALLTVEEPATRAALIAEAPLTAWTERSVTDRGRLAQLIGAVPAGTPVRASGEFEPGVTATSLGFRCDGGELAAIGHSSESALYTEPGFPEQVEATLQKCAAALRGLL</sequence>